<dbReference type="GO" id="GO:0003676">
    <property type="term" value="F:nucleic acid binding"/>
    <property type="evidence" value="ECO:0007669"/>
    <property type="project" value="InterPro"/>
</dbReference>
<protein>
    <recommendedName>
        <fullName evidence="1">G patch domain-containing protein 4</fullName>
    </recommendedName>
</protein>
<feature type="compositionally biased region" description="Basic residues" evidence="2">
    <location>
        <begin position="252"/>
        <end position="266"/>
    </location>
</feature>
<evidence type="ECO:0000313" key="4">
    <source>
        <dbReference type="EMBL" id="JAP84594.1"/>
    </source>
</evidence>
<dbReference type="PANTHER" id="PTHR23149">
    <property type="entry name" value="G PATCH DOMAIN CONTAINING PROTEIN"/>
    <property type="match status" value="1"/>
</dbReference>
<name>A0A131YZJ2_RHIAP</name>
<feature type="compositionally biased region" description="Basic residues" evidence="2">
    <location>
        <begin position="219"/>
        <end position="231"/>
    </location>
</feature>
<dbReference type="Pfam" id="PF01585">
    <property type="entry name" value="G-patch"/>
    <property type="match status" value="1"/>
</dbReference>
<dbReference type="AlphaFoldDB" id="A0A131YZJ2"/>
<evidence type="ECO:0000259" key="3">
    <source>
        <dbReference type="PROSITE" id="PS50174"/>
    </source>
</evidence>
<feature type="region of interest" description="Disordered" evidence="2">
    <location>
        <begin position="110"/>
        <end position="162"/>
    </location>
</feature>
<dbReference type="GO" id="GO:0005730">
    <property type="term" value="C:nucleolus"/>
    <property type="evidence" value="ECO:0007669"/>
    <property type="project" value="TreeGrafter"/>
</dbReference>
<accession>A0A131YZJ2</accession>
<feature type="region of interest" description="Disordered" evidence="2">
    <location>
        <begin position="209"/>
        <end position="266"/>
    </location>
</feature>
<sequence length="266" mass="29149">MAASSFARGLLEKYGWSEGKGLGKNETGIAKALKPKLKFDTAGVGHKIDLTSQWWSKAFNDAAKSIKVDVSDGTTTITKAAKKEKKKALPNHSYSGFIKATLLQTPIDGDSSAATRAKREAHTGDVRGATPPHSLRRRAGVQDGSNWLQASPEPAVQEPDTDVELPENVLDEEIFKACGGLTAHKAARHGHKMSGKLKRVQEQEDGLCASISAKNEPSRKRHAVQKNRRQVSKPDDASSTDTPVALQQRPDRPRKKSHKHEKRKRR</sequence>
<evidence type="ECO:0000256" key="1">
    <source>
        <dbReference type="ARBA" id="ARBA00040365"/>
    </source>
</evidence>
<dbReference type="PANTHER" id="PTHR23149:SF9">
    <property type="entry name" value="G PATCH DOMAIN-CONTAINING PROTEIN 4"/>
    <property type="match status" value="1"/>
</dbReference>
<organism evidence="4">
    <name type="scientific">Rhipicephalus appendiculatus</name>
    <name type="common">Brown ear tick</name>
    <dbReference type="NCBI Taxonomy" id="34631"/>
    <lineage>
        <taxon>Eukaryota</taxon>
        <taxon>Metazoa</taxon>
        <taxon>Ecdysozoa</taxon>
        <taxon>Arthropoda</taxon>
        <taxon>Chelicerata</taxon>
        <taxon>Arachnida</taxon>
        <taxon>Acari</taxon>
        <taxon>Parasitiformes</taxon>
        <taxon>Ixodida</taxon>
        <taxon>Ixodoidea</taxon>
        <taxon>Ixodidae</taxon>
        <taxon>Rhipicephalinae</taxon>
        <taxon>Rhipicephalus</taxon>
        <taxon>Rhipicephalus</taxon>
    </lineage>
</organism>
<evidence type="ECO:0000256" key="2">
    <source>
        <dbReference type="SAM" id="MobiDB-lite"/>
    </source>
</evidence>
<dbReference type="InterPro" id="IPR000467">
    <property type="entry name" value="G_patch_dom"/>
</dbReference>
<dbReference type="PROSITE" id="PS50174">
    <property type="entry name" value="G_PATCH"/>
    <property type="match status" value="1"/>
</dbReference>
<proteinExistence type="predicted"/>
<feature type="domain" description="G-patch" evidence="3">
    <location>
        <begin position="3"/>
        <end position="49"/>
    </location>
</feature>
<dbReference type="InterPro" id="IPR050656">
    <property type="entry name" value="PINX1"/>
</dbReference>
<dbReference type="SMART" id="SM00443">
    <property type="entry name" value="G_patch"/>
    <property type="match status" value="1"/>
</dbReference>
<dbReference type="EMBL" id="GEDV01003963">
    <property type="protein sequence ID" value="JAP84594.1"/>
    <property type="molecule type" value="Transcribed_RNA"/>
</dbReference>
<reference evidence="4" key="1">
    <citation type="journal article" date="2016" name="Ticks Tick Borne Dis.">
        <title>De novo assembly and annotation of the salivary gland transcriptome of Rhipicephalus appendiculatus male and female ticks during blood feeding.</title>
        <authorList>
            <person name="de Castro M.H."/>
            <person name="de Klerk D."/>
            <person name="Pienaar R."/>
            <person name="Latif A.A."/>
            <person name="Rees D.J."/>
            <person name="Mans B.J."/>
        </authorList>
    </citation>
    <scope>NUCLEOTIDE SEQUENCE</scope>
    <source>
        <tissue evidence="4">Salivary glands</tissue>
    </source>
</reference>